<dbReference type="GO" id="GO:0008270">
    <property type="term" value="F:zinc ion binding"/>
    <property type="evidence" value="ECO:0007669"/>
    <property type="project" value="UniProtKB-KW"/>
</dbReference>
<keyword evidence="1" id="KW-0862">Zinc</keyword>
<organism evidence="4 5">
    <name type="scientific">Trichogramma kaykai</name>
    <dbReference type="NCBI Taxonomy" id="54128"/>
    <lineage>
        <taxon>Eukaryota</taxon>
        <taxon>Metazoa</taxon>
        <taxon>Ecdysozoa</taxon>
        <taxon>Arthropoda</taxon>
        <taxon>Hexapoda</taxon>
        <taxon>Insecta</taxon>
        <taxon>Pterygota</taxon>
        <taxon>Neoptera</taxon>
        <taxon>Endopterygota</taxon>
        <taxon>Hymenoptera</taxon>
        <taxon>Apocrita</taxon>
        <taxon>Proctotrupomorpha</taxon>
        <taxon>Chalcidoidea</taxon>
        <taxon>Trichogrammatidae</taxon>
        <taxon>Trichogramma</taxon>
    </lineage>
</organism>
<dbReference type="AlphaFoldDB" id="A0ABD2WQ42"/>
<dbReference type="Proteomes" id="UP001627154">
    <property type="component" value="Unassembled WGS sequence"/>
</dbReference>
<dbReference type="PANTHER" id="PTHR37984:SF13">
    <property type="entry name" value="RIBONUCLEASE H"/>
    <property type="match status" value="1"/>
</dbReference>
<reference evidence="4 5" key="1">
    <citation type="journal article" date="2024" name="bioRxiv">
        <title>A reference genome for Trichogramma kaykai: A tiny desert-dwelling parasitoid wasp with competing sex-ratio distorters.</title>
        <authorList>
            <person name="Culotta J."/>
            <person name="Lindsey A.R."/>
        </authorList>
    </citation>
    <scope>NUCLEOTIDE SEQUENCE [LARGE SCALE GENOMIC DNA]</scope>
    <source>
        <strain evidence="4 5">KSX58</strain>
    </source>
</reference>
<dbReference type="Gene3D" id="3.10.10.10">
    <property type="entry name" value="HIV Type 1 Reverse Transcriptase, subunit A, domain 1"/>
    <property type="match status" value="1"/>
</dbReference>
<name>A0ABD2WQ42_9HYME</name>
<evidence type="ECO:0000256" key="1">
    <source>
        <dbReference type="PROSITE-ProRule" id="PRU00047"/>
    </source>
</evidence>
<dbReference type="PROSITE" id="PS50158">
    <property type="entry name" value="ZF_CCHC"/>
    <property type="match status" value="1"/>
</dbReference>
<dbReference type="SUPFAM" id="SSF57756">
    <property type="entry name" value="Retrovirus zinc finger-like domains"/>
    <property type="match status" value="1"/>
</dbReference>
<dbReference type="Gene3D" id="4.10.60.10">
    <property type="entry name" value="Zinc finger, CCHC-type"/>
    <property type="match status" value="1"/>
</dbReference>
<evidence type="ECO:0000259" key="3">
    <source>
        <dbReference type="PROSITE" id="PS50158"/>
    </source>
</evidence>
<dbReference type="PANTHER" id="PTHR37984">
    <property type="entry name" value="PROTEIN CBG26694"/>
    <property type="match status" value="1"/>
</dbReference>
<evidence type="ECO:0000313" key="4">
    <source>
        <dbReference type="EMBL" id="KAL3395000.1"/>
    </source>
</evidence>
<dbReference type="SUPFAM" id="SSF56672">
    <property type="entry name" value="DNA/RNA polymerases"/>
    <property type="match status" value="1"/>
</dbReference>
<protein>
    <recommendedName>
        <fullName evidence="3">CCHC-type domain-containing protein</fullName>
    </recommendedName>
</protein>
<dbReference type="InterPro" id="IPR036875">
    <property type="entry name" value="Znf_CCHC_sf"/>
</dbReference>
<keyword evidence="5" id="KW-1185">Reference proteome</keyword>
<evidence type="ECO:0000313" key="5">
    <source>
        <dbReference type="Proteomes" id="UP001627154"/>
    </source>
</evidence>
<dbReference type="SMART" id="SM00343">
    <property type="entry name" value="ZnF_C2HC"/>
    <property type="match status" value="2"/>
</dbReference>
<dbReference type="GO" id="GO:0071897">
    <property type="term" value="P:DNA biosynthetic process"/>
    <property type="evidence" value="ECO:0007669"/>
    <property type="project" value="UniProtKB-ARBA"/>
</dbReference>
<dbReference type="InterPro" id="IPR043502">
    <property type="entry name" value="DNA/RNA_pol_sf"/>
</dbReference>
<accession>A0ABD2WQ42</accession>
<gene>
    <name evidence="4" type="ORF">TKK_010828</name>
</gene>
<proteinExistence type="predicted"/>
<feature type="compositionally biased region" description="Polar residues" evidence="2">
    <location>
        <begin position="211"/>
        <end position="226"/>
    </location>
</feature>
<sequence length="510" mass="58630">MSSAEGAKLEFVLGKDDWEIFIDRLEILFKAKDTKDEKKAAILLTRLDEDAFKLIRNLGAPKKPTDQSYEELRDLMDKHLTPNPSEVMERWTFHQVEKLTFKAALKEAQARENAVKNALKSSGSYGTKPHAEVYKFQSADKNFQRKANRDKNTQVKCYRCNRSNHKASECRFKNAKCNSCGKQGYIKAVCRSKPEVKYIEEQSQAEREISGQDSSENESMTTSSAAGSSKRVYYHEDFFTIVAGIDTSPGLYNKSTVKFHLRNNAKPIALKSKHVPYTLKPRVEEEIQRLITLGHLERVETSEWATPIVPIVKKLSCLNPGNVQTYNKNNGTLHHRLRSTENVKNTSDNSNRKIQLGKILYGDHSKERKAEYYERHNSRLKKLYQDTDSIHELSLASELNNTTIKSSPTLTCPHPAFRISGPIKKIFKDKGKMKSQMFGQLKTKIRKISESTECKEKKSVHGKYRLQKQKHDFSPLSLSELRLSSSVSIIKEEYIFITQDVVDYERHYLY</sequence>
<evidence type="ECO:0000256" key="2">
    <source>
        <dbReference type="SAM" id="MobiDB-lite"/>
    </source>
</evidence>
<dbReference type="InterPro" id="IPR001878">
    <property type="entry name" value="Znf_CCHC"/>
</dbReference>
<keyword evidence="1" id="KW-0863">Zinc-finger</keyword>
<dbReference type="EMBL" id="JBJJXI010000086">
    <property type="protein sequence ID" value="KAL3395000.1"/>
    <property type="molecule type" value="Genomic_DNA"/>
</dbReference>
<feature type="region of interest" description="Disordered" evidence="2">
    <location>
        <begin position="201"/>
        <end position="226"/>
    </location>
</feature>
<comment type="caution">
    <text evidence="4">The sequence shown here is derived from an EMBL/GenBank/DDBJ whole genome shotgun (WGS) entry which is preliminary data.</text>
</comment>
<feature type="compositionally biased region" description="Basic and acidic residues" evidence="2">
    <location>
        <begin position="201"/>
        <end position="210"/>
    </location>
</feature>
<keyword evidence="1" id="KW-0479">Metal-binding</keyword>
<feature type="domain" description="CCHC-type" evidence="3">
    <location>
        <begin position="156"/>
        <end position="171"/>
    </location>
</feature>
<dbReference type="InterPro" id="IPR050951">
    <property type="entry name" value="Retrovirus_Pol_polyprotein"/>
</dbReference>